<evidence type="ECO:0000256" key="1">
    <source>
        <dbReference type="SAM" id="MobiDB-lite"/>
    </source>
</evidence>
<reference evidence="3" key="1">
    <citation type="submission" date="2016-10" db="EMBL/GenBank/DDBJ databases">
        <authorList>
            <person name="Varghese N."/>
            <person name="Submissions S."/>
        </authorList>
    </citation>
    <scope>NUCLEOTIDE SEQUENCE [LARGE SCALE GENOMIC DNA]</scope>
    <source>
        <strain evidence="3">DSM 44498</strain>
    </source>
</reference>
<feature type="region of interest" description="Disordered" evidence="1">
    <location>
        <begin position="1"/>
        <end position="32"/>
    </location>
</feature>
<feature type="compositionally biased region" description="Polar residues" evidence="1">
    <location>
        <begin position="1"/>
        <end position="12"/>
    </location>
</feature>
<feature type="compositionally biased region" description="Low complexity" evidence="1">
    <location>
        <begin position="22"/>
        <end position="32"/>
    </location>
</feature>
<gene>
    <name evidence="2" type="ORF">SAMN04490239_0115</name>
</gene>
<proteinExistence type="predicted"/>
<protein>
    <submittedName>
        <fullName evidence="2">Uncharacterized protein</fullName>
    </submittedName>
</protein>
<evidence type="ECO:0000313" key="2">
    <source>
        <dbReference type="EMBL" id="SEB29595.1"/>
    </source>
</evidence>
<organism evidence="2 3">
    <name type="scientific">Rhodococcus koreensis</name>
    <dbReference type="NCBI Taxonomy" id="99653"/>
    <lineage>
        <taxon>Bacteria</taxon>
        <taxon>Bacillati</taxon>
        <taxon>Actinomycetota</taxon>
        <taxon>Actinomycetes</taxon>
        <taxon>Mycobacteriales</taxon>
        <taxon>Nocardiaceae</taxon>
        <taxon>Rhodococcus</taxon>
    </lineage>
</organism>
<dbReference type="EMBL" id="FNSV01000001">
    <property type="protein sequence ID" value="SEB29595.1"/>
    <property type="molecule type" value="Genomic_DNA"/>
</dbReference>
<dbReference type="AlphaFoldDB" id="A0A1H4I6S3"/>
<sequence>MAGTACQASTKANEPAPINALTAPTASTSTAVPAPTVPVELSGSGESVLTANLEPGGYTVQYTNTSGHLIVKPVNRDGSTGSAFINANETSGVTTYPSTGPVTLKIENTRGPWTLRFVPLT</sequence>
<keyword evidence="3" id="KW-1185">Reference proteome</keyword>
<evidence type="ECO:0000313" key="3">
    <source>
        <dbReference type="Proteomes" id="UP000183561"/>
    </source>
</evidence>
<name>A0A1H4I6S3_9NOCA</name>
<accession>A0A1H4I6S3</accession>
<dbReference type="Proteomes" id="UP000183561">
    <property type="component" value="Unassembled WGS sequence"/>
</dbReference>